<accession>A0A1M6CIZ3</accession>
<organism evidence="7 8">
    <name type="scientific">Algibacter luteus</name>
    <dbReference type="NCBI Taxonomy" id="1178825"/>
    <lineage>
        <taxon>Bacteria</taxon>
        <taxon>Pseudomonadati</taxon>
        <taxon>Bacteroidota</taxon>
        <taxon>Flavobacteriia</taxon>
        <taxon>Flavobacteriales</taxon>
        <taxon>Flavobacteriaceae</taxon>
        <taxon>Algibacter</taxon>
    </lineage>
</organism>
<dbReference type="Pfam" id="PF13620">
    <property type="entry name" value="CarboxypepD_reg"/>
    <property type="match status" value="1"/>
</dbReference>
<dbReference type="Gene3D" id="3.30.1330.60">
    <property type="entry name" value="OmpA-like domain"/>
    <property type="match status" value="1"/>
</dbReference>
<dbReference type="CDD" id="cd07185">
    <property type="entry name" value="OmpA_C-like"/>
    <property type="match status" value="1"/>
</dbReference>
<dbReference type="Gene3D" id="2.120.10.30">
    <property type="entry name" value="TolB, C-terminal domain"/>
    <property type="match status" value="1"/>
</dbReference>
<dbReference type="EMBL" id="FQYK01000002">
    <property type="protein sequence ID" value="SHI61005.1"/>
    <property type="molecule type" value="Genomic_DNA"/>
</dbReference>
<evidence type="ECO:0000259" key="6">
    <source>
        <dbReference type="PROSITE" id="PS51123"/>
    </source>
</evidence>
<dbReference type="SUPFAM" id="SSF48452">
    <property type="entry name" value="TPR-like"/>
    <property type="match status" value="1"/>
</dbReference>
<dbReference type="InterPro" id="IPR011990">
    <property type="entry name" value="TPR-like_helical_dom_sf"/>
</dbReference>
<evidence type="ECO:0000256" key="3">
    <source>
        <dbReference type="ARBA" id="ARBA00023237"/>
    </source>
</evidence>
<gene>
    <name evidence="7" type="ORF">SAMN05216261_1278</name>
</gene>
<dbReference type="PRINTS" id="PR01021">
    <property type="entry name" value="OMPADOMAIN"/>
</dbReference>
<evidence type="ECO:0000256" key="1">
    <source>
        <dbReference type="ARBA" id="ARBA00004442"/>
    </source>
</evidence>
<dbReference type="InterPro" id="IPR011042">
    <property type="entry name" value="6-blade_b-propeller_TolB-like"/>
</dbReference>
<reference evidence="7 8" key="1">
    <citation type="submission" date="2016-11" db="EMBL/GenBank/DDBJ databases">
        <authorList>
            <person name="Jaros S."/>
            <person name="Januszkiewicz K."/>
            <person name="Wedrychowicz H."/>
        </authorList>
    </citation>
    <scope>NUCLEOTIDE SEQUENCE [LARGE SCALE GENOMIC DNA]</scope>
    <source>
        <strain evidence="7 8">CGMCC 1.12213</strain>
    </source>
</reference>
<feature type="domain" description="OmpA-like" evidence="6">
    <location>
        <begin position="515"/>
        <end position="639"/>
    </location>
</feature>
<dbReference type="InterPro" id="IPR006665">
    <property type="entry name" value="OmpA-like"/>
</dbReference>
<dbReference type="Pfam" id="PF00691">
    <property type="entry name" value="OmpA"/>
    <property type="match status" value="1"/>
</dbReference>
<keyword evidence="8" id="KW-1185">Reference proteome</keyword>
<evidence type="ECO:0000313" key="8">
    <source>
        <dbReference type="Proteomes" id="UP000184396"/>
    </source>
</evidence>
<keyword evidence="3" id="KW-0998">Cell outer membrane</keyword>
<evidence type="ECO:0000256" key="2">
    <source>
        <dbReference type="ARBA" id="ARBA00023136"/>
    </source>
</evidence>
<dbReference type="eggNOG" id="COG2885">
    <property type="taxonomic scope" value="Bacteria"/>
</dbReference>
<dbReference type="OrthoDB" id="9809364at2"/>
<dbReference type="PANTHER" id="PTHR30329:SF21">
    <property type="entry name" value="LIPOPROTEIN YIAD-RELATED"/>
    <property type="match status" value="1"/>
</dbReference>
<dbReference type="Proteomes" id="UP000184396">
    <property type="component" value="Unassembled WGS sequence"/>
</dbReference>
<dbReference type="PANTHER" id="PTHR30329">
    <property type="entry name" value="STATOR ELEMENT OF FLAGELLAR MOTOR COMPLEX"/>
    <property type="match status" value="1"/>
</dbReference>
<dbReference type="SUPFAM" id="SSF82171">
    <property type="entry name" value="DPP6 N-terminal domain-like"/>
    <property type="match status" value="1"/>
</dbReference>
<keyword evidence="5" id="KW-0732">Signal</keyword>
<dbReference type="Gene3D" id="2.60.40.1120">
    <property type="entry name" value="Carboxypeptidase-like, regulatory domain"/>
    <property type="match status" value="1"/>
</dbReference>
<feature type="chain" id="PRO_5009916415" evidence="5">
    <location>
        <begin position="22"/>
        <end position="639"/>
    </location>
</feature>
<keyword evidence="2 4" id="KW-0472">Membrane</keyword>
<dbReference type="InterPro" id="IPR008969">
    <property type="entry name" value="CarboxyPept-like_regulatory"/>
</dbReference>
<dbReference type="InterPro" id="IPR050330">
    <property type="entry name" value="Bact_OuterMem_StrucFunc"/>
</dbReference>
<dbReference type="AlphaFoldDB" id="A0A1M6CIZ3"/>
<feature type="signal peptide" evidence="5">
    <location>
        <begin position="1"/>
        <end position="21"/>
    </location>
</feature>
<dbReference type="Gene3D" id="1.25.40.10">
    <property type="entry name" value="Tetratricopeptide repeat domain"/>
    <property type="match status" value="1"/>
</dbReference>
<proteinExistence type="predicted"/>
<dbReference type="InterPro" id="IPR006664">
    <property type="entry name" value="OMP_bac"/>
</dbReference>
<dbReference type="RefSeq" id="WP_019387416.1">
    <property type="nucleotide sequence ID" value="NZ_ALIH01000005.1"/>
</dbReference>
<dbReference type="SUPFAM" id="SSF49464">
    <property type="entry name" value="Carboxypeptidase regulatory domain-like"/>
    <property type="match status" value="1"/>
</dbReference>
<name>A0A1M6CIZ3_9FLAO</name>
<dbReference type="PROSITE" id="PS51123">
    <property type="entry name" value="OMPA_2"/>
    <property type="match status" value="1"/>
</dbReference>
<evidence type="ECO:0000256" key="4">
    <source>
        <dbReference type="PROSITE-ProRule" id="PRU00473"/>
    </source>
</evidence>
<dbReference type="InterPro" id="IPR036737">
    <property type="entry name" value="OmpA-like_sf"/>
</dbReference>
<dbReference type="GO" id="GO:0009279">
    <property type="term" value="C:cell outer membrane"/>
    <property type="evidence" value="ECO:0007669"/>
    <property type="project" value="UniProtKB-SubCell"/>
</dbReference>
<protein>
    <submittedName>
        <fullName evidence="7">Outer membrane protein OmpA</fullName>
    </submittedName>
</protein>
<dbReference type="STRING" id="1178825.SAMN05216261_1278"/>
<dbReference type="SUPFAM" id="SSF103088">
    <property type="entry name" value="OmpA-like"/>
    <property type="match status" value="1"/>
</dbReference>
<evidence type="ECO:0000256" key="5">
    <source>
        <dbReference type="SAM" id="SignalP"/>
    </source>
</evidence>
<sequence>MKLRIYILTLVSVFSLSFSFAQKGKIKAAEKQYENLSYKKSTDALLKLVEEGNANGDVYQKLANAYYFNGQMENAVKWYKELFFLGKEIELESYYRYAQALKGIGEYFKSDEIMEKFSELHPADSRAIAFIKSRNYLDMIENISDDYVLENLDFNTSYSDFGAAFYGTELYFASSREEKDDIYQWNQQPFLNIYRAKEGASEVVKIQGGVNSKYHESSAVFTKDGKTMYFTRNNFFKGNFKKSIEDIHGLKIYKATLVDSLWTNIVSLPFNNDDYNVAHPALSVDEKKLYFASDMFGTQGTSDIFVADINEDGTYGEPVNLGPKVNTEGRENFPFVSEKGILYFSSDGHVGLGGLDVFKVELDKLNEASTLVQNLGKPINSSKDDFGFIINETSGKGFISSNREGGKGDDDIYSFVKPPCSRAITGTVLNKRTSEVLSNADVFVYDSSRNLLQSLKSDDSGKFSFDLSCNERTYLIEAKKDKFKDDFTDFSIKPNEETSLKLELKLDPAVAKVGTDLALLLNLNPIYFDYDKSFIRSDAEIELAKVINYMKEYPNVKVDVRSHTDSRGRDAYNWALSNRRNKSTREYIINKGGISAGRLSGQGYGETRLTNRCTNAFKSICSEAEHQANRRSEFIVVEN</sequence>
<dbReference type="InterPro" id="IPR011659">
    <property type="entry name" value="WD40"/>
</dbReference>
<evidence type="ECO:0000313" key="7">
    <source>
        <dbReference type="EMBL" id="SHI61005.1"/>
    </source>
</evidence>
<comment type="subcellular location">
    <subcellularLocation>
        <location evidence="1">Cell outer membrane</location>
    </subcellularLocation>
</comment>
<dbReference type="Pfam" id="PF07676">
    <property type="entry name" value="PD40"/>
    <property type="match status" value="2"/>
</dbReference>